<dbReference type="SUPFAM" id="SSF51905">
    <property type="entry name" value="FAD/NAD(P)-binding domain"/>
    <property type="match status" value="1"/>
</dbReference>
<comment type="caution">
    <text evidence="3">The sequence shown here is derived from an EMBL/GenBank/DDBJ whole genome shotgun (WGS) entry which is preliminary data.</text>
</comment>
<name>A0A9P0QF31_ACAOB</name>
<evidence type="ECO:0000259" key="2">
    <source>
        <dbReference type="Pfam" id="PF00732"/>
    </source>
</evidence>
<dbReference type="InterPro" id="IPR000172">
    <property type="entry name" value="GMC_OxRdtase_N"/>
</dbReference>
<dbReference type="GO" id="GO:0016614">
    <property type="term" value="F:oxidoreductase activity, acting on CH-OH group of donors"/>
    <property type="evidence" value="ECO:0007669"/>
    <property type="project" value="InterPro"/>
</dbReference>
<reference evidence="3" key="1">
    <citation type="submission" date="2022-03" db="EMBL/GenBank/DDBJ databases">
        <authorList>
            <person name="Sayadi A."/>
        </authorList>
    </citation>
    <scope>NUCLEOTIDE SEQUENCE</scope>
</reference>
<dbReference type="AlphaFoldDB" id="A0A9P0QF31"/>
<gene>
    <name evidence="3" type="ORF">ACAOBT_LOCUS36759</name>
</gene>
<dbReference type="Proteomes" id="UP001152888">
    <property type="component" value="Unassembled WGS sequence"/>
</dbReference>
<dbReference type="Gene3D" id="3.30.560.10">
    <property type="entry name" value="Glucose Oxidase, domain 3"/>
    <property type="match status" value="1"/>
</dbReference>
<dbReference type="PANTHER" id="PTHR11552:SF208">
    <property type="entry name" value="RE36204P-RELATED"/>
    <property type="match status" value="1"/>
</dbReference>
<sequence>MVECNFLTERPLGGSSVINYMIYMRGNKLDYDRWEAMGNPGWSYKDIFPYFLTAEDANITGYKDAGYHKKGGYLGVSDVTYRSRAAYAYVEAAQEAGHRFVDYNGRGQVGVR</sequence>
<dbReference type="Gene3D" id="3.50.50.60">
    <property type="entry name" value="FAD/NAD(P)-binding domain"/>
    <property type="match status" value="1"/>
</dbReference>
<organism evidence="3 4">
    <name type="scientific">Acanthoscelides obtectus</name>
    <name type="common">Bean weevil</name>
    <name type="synonym">Bruchus obtectus</name>
    <dbReference type="NCBI Taxonomy" id="200917"/>
    <lineage>
        <taxon>Eukaryota</taxon>
        <taxon>Metazoa</taxon>
        <taxon>Ecdysozoa</taxon>
        <taxon>Arthropoda</taxon>
        <taxon>Hexapoda</taxon>
        <taxon>Insecta</taxon>
        <taxon>Pterygota</taxon>
        <taxon>Neoptera</taxon>
        <taxon>Endopterygota</taxon>
        <taxon>Coleoptera</taxon>
        <taxon>Polyphaga</taxon>
        <taxon>Cucujiformia</taxon>
        <taxon>Chrysomeloidea</taxon>
        <taxon>Chrysomelidae</taxon>
        <taxon>Bruchinae</taxon>
        <taxon>Bruchini</taxon>
        <taxon>Acanthoscelides</taxon>
    </lineage>
</organism>
<dbReference type="InterPro" id="IPR012132">
    <property type="entry name" value="GMC_OxRdtase"/>
</dbReference>
<accession>A0A9P0QF31</accession>
<comment type="similarity">
    <text evidence="1">Belongs to the GMC oxidoreductase family.</text>
</comment>
<evidence type="ECO:0000313" key="4">
    <source>
        <dbReference type="Proteomes" id="UP001152888"/>
    </source>
</evidence>
<feature type="domain" description="Glucose-methanol-choline oxidoreductase N-terminal" evidence="2">
    <location>
        <begin position="10"/>
        <end position="101"/>
    </location>
</feature>
<evidence type="ECO:0000256" key="1">
    <source>
        <dbReference type="ARBA" id="ARBA00010790"/>
    </source>
</evidence>
<dbReference type="EMBL" id="CAKOFQ010009882">
    <property type="protein sequence ID" value="CAH2018679.1"/>
    <property type="molecule type" value="Genomic_DNA"/>
</dbReference>
<dbReference type="GO" id="GO:0050660">
    <property type="term" value="F:flavin adenine dinucleotide binding"/>
    <property type="evidence" value="ECO:0007669"/>
    <property type="project" value="InterPro"/>
</dbReference>
<keyword evidence="4" id="KW-1185">Reference proteome</keyword>
<dbReference type="InterPro" id="IPR036188">
    <property type="entry name" value="FAD/NAD-bd_sf"/>
</dbReference>
<dbReference type="Pfam" id="PF00732">
    <property type="entry name" value="GMC_oxred_N"/>
    <property type="match status" value="1"/>
</dbReference>
<dbReference type="PANTHER" id="PTHR11552">
    <property type="entry name" value="GLUCOSE-METHANOL-CHOLINE GMC OXIDOREDUCTASE"/>
    <property type="match status" value="1"/>
</dbReference>
<evidence type="ECO:0000313" key="3">
    <source>
        <dbReference type="EMBL" id="CAH2018679.1"/>
    </source>
</evidence>
<dbReference type="OrthoDB" id="6745540at2759"/>
<proteinExistence type="inferred from homology"/>
<protein>
    <recommendedName>
        <fullName evidence="2">Glucose-methanol-choline oxidoreductase N-terminal domain-containing protein</fullName>
    </recommendedName>
</protein>